<comment type="subcellular location">
    <subcellularLocation>
        <location evidence="1">Endomembrane system</location>
        <topology evidence="1">Multi-pass membrane protein</topology>
    </subcellularLocation>
</comment>
<keyword evidence="2 8" id="KW-0812">Transmembrane</keyword>
<feature type="compositionally biased region" description="Basic and acidic residues" evidence="7">
    <location>
        <begin position="14"/>
        <end position="26"/>
    </location>
</feature>
<keyword evidence="12" id="KW-1185">Reference proteome</keyword>
<proteinExistence type="predicted"/>
<dbReference type="GO" id="GO:0008610">
    <property type="term" value="P:lipid biosynthetic process"/>
    <property type="evidence" value="ECO:0007669"/>
    <property type="project" value="InterPro"/>
</dbReference>
<keyword evidence="4" id="KW-0560">Oxidoreductase</keyword>
<feature type="transmembrane region" description="Helical" evidence="8">
    <location>
        <begin position="185"/>
        <end position="202"/>
    </location>
</feature>
<dbReference type="GO" id="GO:0006643">
    <property type="term" value="P:membrane lipid metabolic process"/>
    <property type="evidence" value="ECO:0007669"/>
    <property type="project" value="TreeGrafter"/>
</dbReference>
<evidence type="ECO:0000256" key="5">
    <source>
        <dbReference type="ARBA" id="ARBA00023098"/>
    </source>
</evidence>
<dbReference type="EnsemblProtists" id="EKX49049">
    <property type="protein sequence ID" value="EKX49049"/>
    <property type="gene ID" value="GUITHDRAFT_85861"/>
</dbReference>
<evidence type="ECO:0000256" key="7">
    <source>
        <dbReference type="SAM" id="MobiDB-lite"/>
    </source>
</evidence>
<evidence type="ECO:0000256" key="1">
    <source>
        <dbReference type="ARBA" id="ARBA00004127"/>
    </source>
</evidence>
<dbReference type="EMBL" id="JH992983">
    <property type="protein sequence ID" value="EKX49049.1"/>
    <property type="molecule type" value="Genomic_DNA"/>
</dbReference>
<name>L1JLK3_GUITC</name>
<dbReference type="PANTHER" id="PTHR21624">
    <property type="entry name" value="STEROL DESATURASE-RELATED PROTEIN"/>
    <property type="match status" value="1"/>
</dbReference>
<feature type="transmembrane region" description="Helical" evidence="8">
    <location>
        <begin position="99"/>
        <end position="123"/>
    </location>
</feature>
<gene>
    <name evidence="10" type="ORF">GUITHDRAFT_85861</name>
</gene>
<evidence type="ECO:0000256" key="2">
    <source>
        <dbReference type="ARBA" id="ARBA00022692"/>
    </source>
</evidence>
<dbReference type="Proteomes" id="UP000011087">
    <property type="component" value="Unassembled WGS sequence"/>
</dbReference>
<dbReference type="KEGG" id="gtt:GUITHDRAFT_85861"/>
<organism evidence="10">
    <name type="scientific">Guillardia theta (strain CCMP2712)</name>
    <name type="common">Cryptophyte</name>
    <dbReference type="NCBI Taxonomy" id="905079"/>
    <lineage>
        <taxon>Eukaryota</taxon>
        <taxon>Cryptophyceae</taxon>
        <taxon>Pyrenomonadales</taxon>
        <taxon>Geminigeraceae</taxon>
        <taxon>Guillardia</taxon>
    </lineage>
</organism>
<dbReference type="OrthoDB" id="10267822at2759"/>
<dbReference type="GO" id="GO:0005783">
    <property type="term" value="C:endoplasmic reticulum"/>
    <property type="evidence" value="ECO:0007669"/>
    <property type="project" value="TreeGrafter"/>
</dbReference>
<evidence type="ECO:0000256" key="6">
    <source>
        <dbReference type="ARBA" id="ARBA00023136"/>
    </source>
</evidence>
<sequence length="540" mass="59663">MSSTVGSVTITQRAPEKKGSSKGAEFRAVDPPPWASVSIIAIVVTSFSLAFYITPMYFTSRICGNGKGSPVCTSESVASAYGGLEGAIEVVKASGSPDYILACIPLFLAMILAEMVISVAAGLQCVGGRYDMSDTWSSLTAGTTQQMSVALIKAPLKLSLVPYSYIYYNYGLPSGLARMFPVEQPWVWVFGFVFTDFCYYWFHRLAHQVQIIWAGHSVHHSSEYYNLSTALRQSWWATLIGSVFYFPMALFLHPALYSGLDQANVAYQFWVHTCLIRRLGVLEWFFMTPSHHRVHHDRRVHKNFGGFLIVWDRLFGTFLDETEGLKHLDASPSSERLPQEEVMLFGTAAKVRSWTDVVLQLQFWQPIFDSIRHFRGFTGVFRAALVGPGFSTVTATRALLPPSSSAQRIRKRSDLPAAGKAYVLVHFLIAVLAGFVVLLFSSTPYPVRLLLGGCVLSSLYCQGLLLDAEGMKGVRVEAIKCCTFLLFCAAFLYSSEEANPYSELRTPLVVSMLKAGAGAQIGSLLFLLSNHGDFLPVSSR</sequence>
<dbReference type="OMA" id="HIGAGTH"/>
<dbReference type="PaxDb" id="55529-EKX49049"/>
<dbReference type="Pfam" id="PF04116">
    <property type="entry name" value="FA_hydroxylase"/>
    <property type="match status" value="1"/>
</dbReference>
<dbReference type="GO" id="GO:0016020">
    <property type="term" value="C:membrane"/>
    <property type="evidence" value="ECO:0007669"/>
    <property type="project" value="GOC"/>
</dbReference>
<evidence type="ECO:0000256" key="3">
    <source>
        <dbReference type="ARBA" id="ARBA00022989"/>
    </source>
</evidence>
<dbReference type="RefSeq" id="XP_005836029.1">
    <property type="nucleotide sequence ID" value="XM_005835972.1"/>
</dbReference>
<evidence type="ECO:0000259" key="9">
    <source>
        <dbReference type="Pfam" id="PF04116"/>
    </source>
</evidence>
<protein>
    <recommendedName>
        <fullName evidence="9">Fatty acid hydroxylase domain-containing protein</fullName>
    </recommendedName>
</protein>
<keyword evidence="6 8" id="KW-0472">Membrane</keyword>
<dbReference type="STRING" id="905079.L1JLK3"/>
<evidence type="ECO:0000313" key="11">
    <source>
        <dbReference type="EnsemblProtists" id="EKX49049"/>
    </source>
</evidence>
<dbReference type="InterPro" id="IPR051689">
    <property type="entry name" value="Sterol_desaturase/TMEM195"/>
</dbReference>
<evidence type="ECO:0000313" key="12">
    <source>
        <dbReference type="Proteomes" id="UP000011087"/>
    </source>
</evidence>
<dbReference type="GO" id="GO:0050479">
    <property type="term" value="F:glyceryl-ether monooxygenase activity"/>
    <property type="evidence" value="ECO:0007669"/>
    <property type="project" value="TreeGrafter"/>
</dbReference>
<keyword evidence="5" id="KW-0443">Lipid metabolism</keyword>
<reference evidence="11" key="3">
    <citation type="submission" date="2016-03" db="UniProtKB">
        <authorList>
            <consortium name="EnsemblProtists"/>
        </authorList>
    </citation>
    <scope>IDENTIFICATION</scope>
</reference>
<dbReference type="GeneID" id="17305687"/>
<dbReference type="GO" id="GO:0005506">
    <property type="term" value="F:iron ion binding"/>
    <property type="evidence" value="ECO:0007669"/>
    <property type="project" value="InterPro"/>
</dbReference>
<feature type="transmembrane region" description="Helical" evidence="8">
    <location>
        <begin position="34"/>
        <end position="53"/>
    </location>
</feature>
<reference evidence="10 12" key="1">
    <citation type="journal article" date="2012" name="Nature">
        <title>Algal genomes reveal evolutionary mosaicism and the fate of nucleomorphs.</title>
        <authorList>
            <consortium name="DOE Joint Genome Institute"/>
            <person name="Curtis B.A."/>
            <person name="Tanifuji G."/>
            <person name="Burki F."/>
            <person name="Gruber A."/>
            <person name="Irimia M."/>
            <person name="Maruyama S."/>
            <person name="Arias M.C."/>
            <person name="Ball S.G."/>
            <person name="Gile G.H."/>
            <person name="Hirakawa Y."/>
            <person name="Hopkins J.F."/>
            <person name="Kuo A."/>
            <person name="Rensing S.A."/>
            <person name="Schmutz J."/>
            <person name="Symeonidi A."/>
            <person name="Elias M."/>
            <person name="Eveleigh R.J."/>
            <person name="Herman E.K."/>
            <person name="Klute M.J."/>
            <person name="Nakayama T."/>
            <person name="Obornik M."/>
            <person name="Reyes-Prieto A."/>
            <person name="Armbrust E.V."/>
            <person name="Aves S.J."/>
            <person name="Beiko R.G."/>
            <person name="Coutinho P."/>
            <person name="Dacks J.B."/>
            <person name="Durnford D.G."/>
            <person name="Fast N.M."/>
            <person name="Green B.R."/>
            <person name="Grisdale C.J."/>
            <person name="Hempel F."/>
            <person name="Henrissat B."/>
            <person name="Hoppner M.P."/>
            <person name="Ishida K."/>
            <person name="Kim E."/>
            <person name="Koreny L."/>
            <person name="Kroth P.G."/>
            <person name="Liu Y."/>
            <person name="Malik S.B."/>
            <person name="Maier U.G."/>
            <person name="McRose D."/>
            <person name="Mock T."/>
            <person name="Neilson J.A."/>
            <person name="Onodera N.T."/>
            <person name="Poole A.M."/>
            <person name="Pritham E.J."/>
            <person name="Richards T.A."/>
            <person name="Rocap G."/>
            <person name="Roy S.W."/>
            <person name="Sarai C."/>
            <person name="Schaack S."/>
            <person name="Shirato S."/>
            <person name="Slamovits C.H."/>
            <person name="Spencer D.F."/>
            <person name="Suzuki S."/>
            <person name="Worden A.Z."/>
            <person name="Zauner S."/>
            <person name="Barry K."/>
            <person name="Bell C."/>
            <person name="Bharti A.K."/>
            <person name="Crow J.A."/>
            <person name="Grimwood J."/>
            <person name="Kramer R."/>
            <person name="Lindquist E."/>
            <person name="Lucas S."/>
            <person name="Salamov A."/>
            <person name="McFadden G.I."/>
            <person name="Lane C.E."/>
            <person name="Keeling P.J."/>
            <person name="Gray M.W."/>
            <person name="Grigoriev I.V."/>
            <person name="Archibald J.M."/>
        </authorList>
    </citation>
    <scope>NUCLEOTIDE SEQUENCE</scope>
    <source>
        <strain evidence="10 12">CCMP2712</strain>
    </source>
</reference>
<feature type="transmembrane region" description="Helical" evidence="8">
    <location>
        <begin position="235"/>
        <end position="257"/>
    </location>
</feature>
<keyword evidence="3 8" id="KW-1133">Transmembrane helix</keyword>
<reference evidence="12" key="2">
    <citation type="submission" date="2012-11" db="EMBL/GenBank/DDBJ databases">
        <authorList>
            <person name="Kuo A."/>
            <person name="Curtis B.A."/>
            <person name="Tanifuji G."/>
            <person name="Burki F."/>
            <person name="Gruber A."/>
            <person name="Irimia M."/>
            <person name="Maruyama S."/>
            <person name="Arias M.C."/>
            <person name="Ball S.G."/>
            <person name="Gile G.H."/>
            <person name="Hirakawa Y."/>
            <person name="Hopkins J.F."/>
            <person name="Rensing S.A."/>
            <person name="Schmutz J."/>
            <person name="Symeonidi A."/>
            <person name="Elias M."/>
            <person name="Eveleigh R.J."/>
            <person name="Herman E.K."/>
            <person name="Klute M.J."/>
            <person name="Nakayama T."/>
            <person name="Obornik M."/>
            <person name="Reyes-Prieto A."/>
            <person name="Armbrust E.V."/>
            <person name="Aves S.J."/>
            <person name="Beiko R.G."/>
            <person name="Coutinho P."/>
            <person name="Dacks J.B."/>
            <person name="Durnford D.G."/>
            <person name="Fast N.M."/>
            <person name="Green B.R."/>
            <person name="Grisdale C."/>
            <person name="Hempe F."/>
            <person name="Henrissat B."/>
            <person name="Hoppner M.P."/>
            <person name="Ishida K.-I."/>
            <person name="Kim E."/>
            <person name="Koreny L."/>
            <person name="Kroth P.G."/>
            <person name="Liu Y."/>
            <person name="Malik S.-B."/>
            <person name="Maier U.G."/>
            <person name="McRose D."/>
            <person name="Mock T."/>
            <person name="Neilson J.A."/>
            <person name="Onodera N.T."/>
            <person name="Poole A.M."/>
            <person name="Pritham E.J."/>
            <person name="Richards T.A."/>
            <person name="Rocap G."/>
            <person name="Roy S.W."/>
            <person name="Sarai C."/>
            <person name="Schaack S."/>
            <person name="Shirato S."/>
            <person name="Slamovits C.H."/>
            <person name="Spencer D.F."/>
            <person name="Suzuki S."/>
            <person name="Worden A.Z."/>
            <person name="Zauner S."/>
            <person name="Barry K."/>
            <person name="Bell C."/>
            <person name="Bharti A.K."/>
            <person name="Crow J.A."/>
            <person name="Grimwood J."/>
            <person name="Kramer R."/>
            <person name="Lindquist E."/>
            <person name="Lucas S."/>
            <person name="Salamov A."/>
            <person name="McFadden G.I."/>
            <person name="Lane C.E."/>
            <person name="Keeling P.J."/>
            <person name="Gray M.W."/>
            <person name="Grigoriev I.V."/>
            <person name="Archibald J.M."/>
        </authorList>
    </citation>
    <scope>NUCLEOTIDE SEQUENCE</scope>
    <source>
        <strain evidence="12">CCMP2712</strain>
    </source>
</reference>
<evidence type="ECO:0000313" key="10">
    <source>
        <dbReference type="EMBL" id="EKX49049.1"/>
    </source>
</evidence>
<feature type="compositionally biased region" description="Polar residues" evidence="7">
    <location>
        <begin position="1"/>
        <end position="12"/>
    </location>
</feature>
<dbReference type="AlphaFoldDB" id="L1JLK3"/>
<evidence type="ECO:0000256" key="8">
    <source>
        <dbReference type="SAM" id="Phobius"/>
    </source>
</evidence>
<dbReference type="eggNOG" id="KOG0872">
    <property type="taxonomic scope" value="Eukaryota"/>
</dbReference>
<dbReference type="PANTHER" id="PTHR21624:SF1">
    <property type="entry name" value="ALKYLGLYCEROL MONOOXYGENASE"/>
    <property type="match status" value="1"/>
</dbReference>
<feature type="transmembrane region" description="Helical" evidence="8">
    <location>
        <begin position="421"/>
        <end position="441"/>
    </location>
</feature>
<dbReference type="InterPro" id="IPR006694">
    <property type="entry name" value="Fatty_acid_hydroxylase"/>
</dbReference>
<evidence type="ECO:0000256" key="4">
    <source>
        <dbReference type="ARBA" id="ARBA00023002"/>
    </source>
</evidence>
<feature type="region of interest" description="Disordered" evidence="7">
    <location>
        <begin position="1"/>
        <end position="26"/>
    </location>
</feature>
<feature type="domain" description="Fatty acid hydroxylase" evidence="9">
    <location>
        <begin position="188"/>
        <end position="317"/>
    </location>
</feature>
<dbReference type="HOGENOM" id="CLU_033631_2_0_1"/>
<accession>L1JLK3</accession>